<evidence type="ECO:0000313" key="6">
    <source>
        <dbReference type="Proteomes" id="UP001153954"/>
    </source>
</evidence>
<dbReference type="GO" id="GO:0004090">
    <property type="term" value="F:carbonyl reductase (NADPH) activity"/>
    <property type="evidence" value="ECO:0007669"/>
    <property type="project" value="TreeGrafter"/>
</dbReference>
<dbReference type="Gene3D" id="3.40.50.720">
    <property type="entry name" value="NAD(P)-binding Rossmann-like Domain"/>
    <property type="match status" value="1"/>
</dbReference>
<comment type="caution">
    <text evidence="5">The sequence shown here is derived from an EMBL/GenBank/DDBJ whole genome shotgun (WGS) entry which is preliminary data.</text>
</comment>
<accession>A0AAU9UJ12</accession>
<dbReference type="SUPFAM" id="SSF51735">
    <property type="entry name" value="NAD(P)-binding Rossmann-fold domains"/>
    <property type="match status" value="1"/>
</dbReference>
<keyword evidence="6" id="KW-1185">Reference proteome</keyword>
<dbReference type="PANTHER" id="PTHR43963">
    <property type="entry name" value="CARBONYL REDUCTASE 1-RELATED"/>
    <property type="match status" value="1"/>
</dbReference>
<dbReference type="Pfam" id="PF00106">
    <property type="entry name" value="adh_short"/>
    <property type="match status" value="2"/>
</dbReference>
<sequence length="281" mass="31008">MSEEKIAVVTGGNRGIGFAIVKGLCENFNGSIFLTSRDKSKGEKACQELQNIGYTPQFYQLDVTENESILNFCSLFKSNKKIDLLVNNAGILFLKDAIESKIFQAEQTLLVNFFALVNFTEAILPFIKDHGTILNISSSSGHLSRIPSEKLRKEISDPNLSLDGLKSLMQNYIESVKLNKHIADGWGDSPYVVSKVGLNAYTFMLNRRLKHRGILVNCIHPGYVMTDMTRGAGTVSPEEAAKCVLKLALNTKVGGLYVWSNGDIVPWDGPDPRGYIDGKIV</sequence>
<evidence type="ECO:0000256" key="4">
    <source>
        <dbReference type="RuleBase" id="RU000363"/>
    </source>
</evidence>
<protein>
    <recommendedName>
        <fullName evidence="7">Carbonyl reductase</fullName>
    </recommendedName>
</protein>
<name>A0AAU9UJ12_EUPED</name>
<reference evidence="5" key="1">
    <citation type="submission" date="2022-03" db="EMBL/GenBank/DDBJ databases">
        <authorList>
            <person name="Tunstrom K."/>
        </authorList>
    </citation>
    <scope>NUCLEOTIDE SEQUENCE</scope>
</reference>
<evidence type="ECO:0000256" key="1">
    <source>
        <dbReference type="ARBA" id="ARBA00006484"/>
    </source>
</evidence>
<dbReference type="Proteomes" id="UP001153954">
    <property type="component" value="Unassembled WGS sequence"/>
</dbReference>
<comment type="similarity">
    <text evidence="1 4">Belongs to the short-chain dehydrogenases/reductases (SDR) family.</text>
</comment>
<evidence type="ECO:0000256" key="2">
    <source>
        <dbReference type="ARBA" id="ARBA00022857"/>
    </source>
</evidence>
<dbReference type="InterPro" id="IPR036291">
    <property type="entry name" value="NAD(P)-bd_dom_sf"/>
</dbReference>
<evidence type="ECO:0000313" key="5">
    <source>
        <dbReference type="EMBL" id="CAH2099143.1"/>
    </source>
</evidence>
<dbReference type="AlphaFoldDB" id="A0AAU9UJ12"/>
<dbReference type="PRINTS" id="PR00081">
    <property type="entry name" value="GDHRDH"/>
</dbReference>
<proteinExistence type="inferred from homology"/>
<organism evidence="5 6">
    <name type="scientific">Euphydryas editha</name>
    <name type="common">Edith's checkerspot</name>
    <dbReference type="NCBI Taxonomy" id="104508"/>
    <lineage>
        <taxon>Eukaryota</taxon>
        <taxon>Metazoa</taxon>
        <taxon>Ecdysozoa</taxon>
        <taxon>Arthropoda</taxon>
        <taxon>Hexapoda</taxon>
        <taxon>Insecta</taxon>
        <taxon>Pterygota</taxon>
        <taxon>Neoptera</taxon>
        <taxon>Endopterygota</taxon>
        <taxon>Lepidoptera</taxon>
        <taxon>Glossata</taxon>
        <taxon>Ditrysia</taxon>
        <taxon>Papilionoidea</taxon>
        <taxon>Nymphalidae</taxon>
        <taxon>Nymphalinae</taxon>
        <taxon>Euphydryas</taxon>
    </lineage>
</organism>
<gene>
    <name evidence="5" type="ORF">EEDITHA_LOCUS14175</name>
</gene>
<dbReference type="PANTHER" id="PTHR43963:SF4">
    <property type="entry name" value="CARBONYL REDUCTASE (NADPH)"/>
    <property type="match status" value="1"/>
</dbReference>
<keyword evidence="2" id="KW-0521">NADP</keyword>
<dbReference type="EMBL" id="CAKOGL010000021">
    <property type="protein sequence ID" value="CAH2099143.1"/>
    <property type="molecule type" value="Genomic_DNA"/>
</dbReference>
<dbReference type="PRINTS" id="PR00080">
    <property type="entry name" value="SDRFAMILY"/>
</dbReference>
<keyword evidence="3" id="KW-0560">Oxidoreductase</keyword>
<evidence type="ECO:0000256" key="3">
    <source>
        <dbReference type="ARBA" id="ARBA00023002"/>
    </source>
</evidence>
<dbReference type="InterPro" id="IPR002347">
    <property type="entry name" value="SDR_fam"/>
</dbReference>
<evidence type="ECO:0008006" key="7">
    <source>
        <dbReference type="Google" id="ProtNLM"/>
    </source>
</evidence>